<dbReference type="PROSITE" id="PS50043">
    <property type="entry name" value="HTH_LUXR_2"/>
    <property type="match status" value="1"/>
</dbReference>
<gene>
    <name evidence="6" type="ORF">AAE021_12455</name>
</gene>
<name>A0ABZ2ZVY2_9MICC</name>
<dbReference type="PROSITE" id="PS50110">
    <property type="entry name" value="RESPONSE_REGULATORY"/>
    <property type="match status" value="1"/>
</dbReference>
<dbReference type="CDD" id="cd17535">
    <property type="entry name" value="REC_NarL-like"/>
    <property type="match status" value="1"/>
</dbReference>
<dbReference type="Proteomes" id="UP001448858">
    <property type="component" value="Chromosome"/>
</dbReference>
<dbReference type="InterPro" id="IPR011006">
    <property type="entry name" value="CheY-like_superfamily"/>
</dbReference>
<dbReference type="InterPro" id="IPR001789">
    <property type="entry name" value="Sig_transdc_resp-reg_receiver"/>
</dbReference>
<feature type="modified residue" description="4-aspartylphosphate" evidence="3">
    <location>
        <position position="54"/>
    </location>
</feature>
<dbReference type="CDD" id="cd06170">
    <property type="entry name" value="LuxR_C_like"/>
    <property type="match status" value="1"/>
</dbReference>
<feature type="domain" description="HTH luxR-type" evidence="4">
    <location>
        <begin position="148"/>
        <end position="213"/>
    </location>
</feature>
<evidence type="ECO:0000259" key="4">
    <source>
        <dbReference type="PROSITE" id="PS50043"/>
    </source>
</evidence>
<evidence type="ECO:0000256" key="1">
    <source>
        <dbReference type="ARBA" id="ARBA00022553"/>
    </source>
</evidence>
<dbReference type="InterPro" id="IPR058245">
    <property type="entry name" value="NreC/VraR/RcsB-like_REC"/>
</dbReference>
<protein>
    <submittedName>
        <fullName evidence="6">Response regulator transcription factor</fullName>
    </submittedName>
</protein>
<evidence type="ECO:0000256" key="2">
    <source>
        <dbReference type="ARBA" id="ARBA00023125"/>
    </source>
</evidence>
<dbReference type="SUPFAM" id="SSF52172">
    <property type="entry name" value="CheY-like"/>
    <property type="match status" value="1"/>
</dbReference>
<sequence length="214" mass="22502">MTTRVLIADDHTSIRSGLRMILEAAGFAVVGEASDGNTAVSMARRLAPDVVLMDIRMPGCNGIEATREIVAQGSSNVLILTAFDFDEDVLGAIRAGAKGYALKTLETEDLVRAVGSVAQGNSILDPDVAGTVMRTIAESSPSPGFEADSWPPPGLTPREVAVMECIGEGLTNRLIARKLGVAETTAKSHVSSALGKLQLTSRVEAAIYVLSRKH</sequence>
<dbReference type="SMART" id="SM00421">
    <property type="entry name" value="HTH_LUXR"/>
    <property type="match status" value="1"/>
</dbReference>
<evidence type="ECO:0000256" key="3">
    <source>
        <dbReference type="PROSITE-ProRule" id="PRU00169"/>
    </source>
</evidence>
<dbReference type="InterPro" id="IPR039420">
    <property type="entry name" value="WalR-like"/>
</dbReference>
<evidence type="ECO:0000259" key="5">
    <source>
        <dbReference type="PROSITE" id="PS50110"/>
    </source>
</evidence>
<dbReference type="EMBL" id="CP151657">
    <property type="protein sequence ID" value="WZP14994.1"/>
    <property type="molecule type" value="Genomic_DNA"/>
</dbReference>
<dbReference type="Gene3D" id="3.40.50.2300">
    <property type="match status" value="1"/>
</dbReference>
<dbReference type="PANTHER" id="PTHR43214:SF43">
    <property type="entry name" value="TWO-COMPONENT RESPONSE REGULATOR"/>
    <property type="match status" value="1"/>
</dbReference>
<dbReference type="InterPro" id="IPR000792">
    <property type="entry name" value="Tscrpt_reg_LuxR_C"/>
</dbReference>
<feature type="domain" description="Response regulatory" evidence="5">
    <location>
        <begin position="4"/>
        <end position="118"/>
    </location>
</feature>
<keyword evidence="2" id="KW-0238">DNA-binding</keyword>
<dbReference type="PANTHER" id="PTHR43214">
    <property type="entry name" value="TWO-COMPONENT RESPONSE REGULATOR"/>
    <property type="match status" value="1"/>
</dbReference>
<dbReference type="Pfam" id="PF00196">
    <property type="entry name" value="GerE"/>
    <property type="match status" value="1"/>
</dbReference>
<accession>A0ABZ2ZVY2</accession>
<evidence type="ECO:0000313" key="6">
    <source>
        <dbReference type="EMBL" id="WZP14994.1"/>
    </source>
</evidence>
<dbReference type="PRINTS" id="PR00038">
    <property type="entry name" value="HTHLUXR"/>
</dbReference>
<dbReference type="SMART" id="SM00448">
    <property type="entry name" value="REC"/>
    <property type="match status" value="1"/>
</dbReference>
<dbReference type="RefSeq" id="WP_342022655.1">
    <property type="nucleotide sequence ID" value="NZ_CP151657.1"/>
</dbReference>
<keyword evidence="7" id="KW-1185">Reference proteome</keyword>
<dbReference type="Pfam" id="PF00072">
    <property type="entry name" value="Response_reg"/>
    <property type="match status" value="1"/>
</dbReference>
<reference evidence="6 7" key="1">
    <citation type="submission" date="2024-04" db="EMBL/GenBank/DDBJ databases">
        <title>Arthrobacter sp. from Plains bison fecal sample.</title>
        <authorList>
            <person name="Ruzzini A."/>
        </authorList>
    </citation>
    <scope>NUCLEOTIDE SEQUENCE [LARGE SCALE GENOMIC DNA]</scope>
    <source>
        <strain evidence="6 7">EINP1</strain>
    </source>
</reference>
<keyword evidence="1 3" id="KW-0597">Phosphoprotein</keyword>
<proteinExistence type="predicted"/>
<evidence type="ECO:0000313" key="7">
    <source>
        <dbReference type="Proteomes" id="UP001448858"/>
    </source>
</evidence>
<organism evidence="6 7">
    <name type="scientific">Arthrobacter citreus</name>
    <dbReference type="NCBI Taxonomy" id="1670"/>
    <lineage>
        <taxon>Bacteria</taxon>
        <taxon>Bacillati</taxon>
        <taxon>Actinomycetota</taxon>
        <taxon>Actinomycetes</taxon>
        <taxon>Micrococcales</taxon>
        <taxon>Micrococcaceae</taxon>
        <taxon>Arthrobacter</taxon>
    </lineage>
</organism>